<dbReference type="GO" id="GO:0043139">
    <property type="term" value="F:5'-3' DNA helicase activity"/>
    <property type="evidence" value="ECO:0007669"/>
    <property type="project" value="TreeGrafter"/>
</dbReference>
<proteinExistence type="predicted"/>
<dbReference type="PANTHER" id="PTHR43788">
    <property type="entry name" value="DNA2/NAM7 HELICASE FAMILY MEMBER"/>
    <property type="match status" value="1"/>
</dbReference>
<dbReference type="InterPro" id="IPR041679">
    <property type="entry name" value="DNA2/NAM7-like_C"/>
</dbReference>
<evidence type="ECO:0000256" key="4">
    <source>
        <dbReference type="ARBA" id="ARBA00022840"/>
    </source>
</evidence>
<evidence type="ECO:0000256" key="2">
    <source>
        <dbReference type="ARBA" id="ARBA00022801"/>
    </source>
</evidence>
<dbReference type="GO" id="GO:0005524">
    <property type="term" value="F:ATP binding"/>
    <property type="evidence" value="ECO:0007669"/>
    <property type="project" value="UniProtKB-KW"/>
</dbReference>
<evidence type="ECO:0000256" key="5">
    <source>
        <dbReference type="SAM" id="MobiDB-lite"/>
    </source>
</evidence>
<protein>
    <recommendedName>
        <fullName evidence="6">DNA2/NAM7 helicase-like C-terminal domain-containing protein</fullName>
    </recommendedName>
</protein>
<name>A0A9W8SGT1_9HYPO</name>
<feature type="domain" description="DNA2/NAM7 helicase-like C-terminal" evidence="6">
    <location>
        <begin position="28"/>
        <end position="159"/>
    </location>
</feature>
<dbReference type="GO" id="GO:0016787">
    <property type="term" value="F:hydrolase activity"/>
    <property type="evidence" value="ECO:0007669"/>
    <property type="project" value="UniProtKB-KW"/>
</dbReference>
<dbReference type="InterPro" id="IPR050534">
    <property type="entry name" value="Coronavir_polyprotein_1ab"/>
</dbReference>
<dbReference type="Proteomes" id="UP001152049">
    <property type="component" value="Unassembled WGS sequence"/>
</dbReference>
<evidence type="ECO:0000256" key="3">
    <source>
        <dbReference type="ARBA" id="ARBA00022806"/>
    </source>
</evidence>
<sequence length="204" mass="21640">MDAALNVANWVAGDYRLDPPIDGAALPVFVDCPGSVCLFNGNASPYNPDQNFCAVQLIRELIVKLGLAPEDIVPITPYRENLKHLEQALKQVASDPAGPASLSDVAPATTGSLQGREGQVVILVLVVTQENSPQFVANRHHICVGITRHSGALFIIGDINTVSAGAPAAELNRAEHHEGEEGEVESSRPTSSRNFSRISVTTAV</sequence>
<evidence type="ECO:0000259" key="6">
    <source>
        <dbReference type="Pfam" id="PF13087"/>
    </source>
</evidence>
<feature type="region of interest" description="Disordered" evidence="5">
    <location>
        <begin position="173"/>
        <end position="204"/>
    </location>
</feature>
<dbReference type="InterPro" id="IPR027417">
    <property type="entry name" value="P-loop_NTPase"/>
</dbReference>
<dbReference type="PANTHER" id="PTHR43788:SF8">
    <property type="entry name" value="DNA-BINDING PROTEIN SMUBP-2"/>
    <property type="match status" value="1"/>
</dbReference>
<keyword evidence="4" id="KW-0067">ATP-binding</keyword>
<reference evidence="7" key="1">
    <citation type="submission" date="2022-09" db="EMBL/GenBank/DDBJ databases">
        <title>Fusarium specimens isolated from Avocado Roots.</title>
        <authorList>
            <person name="Stajich J."/>
            <person name="Roper C."/>
            <person name="Heimlech-Rivalta G."/>
        </authorList>
    </citation>
    <scope>NUCLEOTIDE SEQUENCE</scope>
    <source>
        <strain evidence="7">CF00136</strain>
    </source>
</reference>
<evidence type="ECO:0000256" key="1">
    <source>
        <dbReference type="ARBA" id="ARBA00022741"/>
    </source>
</evidence>
<comment type="caution">
    <text evidence="7">The sequence shown here is derived from an EMBL/GenBank/DDBJ whole genome shotgun (WGS) entry which is preliminary data.</text>
</comment>
<dbReference type="Pfam" id="PF13087">
    <property type="entry name" value="AAA_12"/>
    <property type="match status" value="1"/>
</dbReference>
<keyword evidence="2" id="KW-0378">Hydrolase</keyword>
<organism evidence="7 8">
    <name type="scientific">Fusarium torreyae</name>
    <dbReference type="NCBI Taxonomy" id="1237075"/>
    <lineage>
        <taxon>Eukaryota</taxon>
        <taxon>Fungi</taxon>
        <taxon>Dikarya</taxon>
        <taxon>Ascomycota</taxon>
        <taxon>Pezizomycotina</taxon>
        <taxon>Sordariomycetes</taxon>
        <taxon>Hypocreomycetidae</taxon>
        <taxon>Hypocreales</taxon>
        <taxon>Nectriaceae</taxon>
        <taxon>Fusarium</taxon>
    </lineage>
</organism>
<evidence type="ECO:0000313" key="8">
    <source>
        <dbReference type="Proteomes" id="UP001152049"/>
    </source>
</evidence>
<gene>
    <name evidence="7" type="ORF">NW762_000080</name>
</gene>
<dbReference type="EMBL" id="JAOQAZ010000001">
    <property type="protein sequence ID" value="KAJ4271378.1"/>
    <property type="molecule type" value="Genomic_DNA"/>
</dbReference>
<evidence type="ECO:0000313" key="7">
    <source>
        <dbReference type="EMBL" id="KAJ4271378.1"/>
    </source>
</evidence>
<keyword evidence="3" id="KW-0347">Helicase</keyword>
<accession>A0A9W8SGT1</accession>
<dbReference type="SUPFAM" id="SSF52540">
    <property type="entry name" value="P-loop containing nucleoside triphosphate hydrolases"/>
    <property type="match status" value="1"/>
</dbReference>
<dbReference type="OrthoDB" id="5106090at2759"/>
<feature type="compositionally biased region" description="Polar residues" evidence="5">
    <location>
        <begin position="187"/>
        <end position="204"/>
    </location>
</feature>
<dbReference type="Gene3D" id="3.40.50.300">
    <property type="entry name" value="P-loop containing nucleotide triphosphate hydrolases"/>
    <property type="match status" value="1"/>
</dbReference>
<keyword evidence="1" id="KW-0547">Nucleotide-binding</keyword>
<dbReference type="AlphaFoldDB" id="A0A9W8SGT1"/>
<keyword evidence="8" id="KW-1185">Reference proteome</keyword>